<sequence length="413" mass="47177">MTKIATEFPSWLGTLSDHRIEGLSFILKPQFGGGVLALRNLDDPSKYNSSEFAAIGVDELTMNPESVFQALRGIMRWPGLNETKFIAGTNPIGIGMAWVKKLWITRDFPPNEQEADSFMFIPAKASDNPYKSDSYEMQLAGLSEALRKAYLEGSWDVYEGQFFPEFEEALHVCDPFTIPAHWRRMRGIDHGRTSPTSCHWYALDETGGLWVYREYYAKGVDADVNARSIAELSVPDTIDSRYWFTVLDSQCWARHGGETISEIYEKNGVCAEPSSKNTPAGFALIHEFLRHRTPHTIYRAEHSLKEFDNLPEGTRLVDGFVEHPPKIHIFSTCTNLIRELKDAVIETKRDGSVTEDMDPRCSDHSLDEFRYVLTQMREGHTPRQKSFMERLLAERKQSQYVHPGGLNDYYANR</sequence>
<proteinExistence type="predicted"/>
<protein>
    <submittedName>
        <fullName evidence="1">Putative terminase</fullName>
    </submittedName>
</protein>
<name>A0A6H1ZGL5_9ZZZZ</name>
<dbReference type="EMBL" id="MT142116">
    <property type="protein sequence ID" value="QJA74714.1"/>
    <property type="molecule type" value="Genomic_DNA"/>
</dbReference>
<evidence type="ECO:0000313" key="2">
    <source>
        <dbReference type="EMBL" id="QJA56138.1"/>
    </source>
</evidence>
<accession>A0A6H1ZGL5</accession>
<dbReference type="EMBL" id="MT144855">
    <property type="protein sequence ID" value="QJI00481.1"/>
    <property type="molecule type" value="Genomic_DNA"/>
</dbReference>
<evidence type="ECO:0000313" key="4">
    <source>
        <dbReference type="EMBL" id="QJI00481.1"/>
    </source>
</evidence>
<evidence type="ECO:0000313" key="3">
    <source>
        <dbReference type="EMBL" id="QJA74714.1"/>
    </source>
</evidence>
<dbReference type="EMBL" id="MT141202">
    <property type="protein sequence ID" value="QJA56138.1"/>
    <property type="molecule type" value="Genomic_DNA"/>
</dbReference>
<evidence type="ECO:0000313" key="1">
    <source>
        <dbReference type="EMBL" id="QJA47066.1"/>
    </source>
</evidence>
<dbReference type="Gene3D" id="3.40.50.300">
    <property type="entry name" value="P-loop containing nucleotide triphosphate hydrolases"/>
    <property type="match status" value="1"/>
</dbReference>
<reference evidence="1" key="1">
    <citation type="submission" date="2020-03" db="EMBL/GenBank/DDBJ databases">
        <title>The deep terrestrial virosphere.</title>
        <authorList>
            <person name="Holmfeldt K."/>
            <person name="Nilsson E."/>
            <person name="Simone D."/>
            <person name="Lopez-Fernandez M."/>
            <person name="Wu X."/>
            <person name="de Brujin I."/>
            <person name="Lundin D."/>
            <person name="Andersson A."/>
            <person name="Bertilsson S."/>
            <person name="Dopson M."/>
        </authorList>
    </citation>
    <scope>NUCLEOTIDE SEQUENCE</scope>
    <source>
        <strain evidence="3">MM415A01947</strain>
        <strain evidence="2">MM415B01923</strain>
        <strain evidence="1">TM448A00598</strain>
        <strain evidence="4">TM448B01969</strain>
    </source>
</reference>
<dbReference type="AlphaFoldDB" id="A0A6H1ZGL5"/>
<gene>
    <name evidence="3" type="ORF">MM415A01947_0008</name>
    <name evidence="2" type="ORF">MM415B01923_0002</name>
    <name evidence="1" type="ORF">TM448A00598_0012</name>
    <name evidence="4" type="ORF">TM448B01969_0007</name>
</gene>
<dbReference type="Gene3D" id="3.30.420.280">
    <property type="match status" value="1"/>
</dbReference>
<organism evidence="1">
    <name type="scientific">viral metagenome</name>
    <dbReference type="NCBI Taxonomy" id="1070528"/>
    <lineage>
        <taxon>unclassified sequences</taxon>
        <taxon>metagenomes</taxon>
        <taxon>organismal metagenomes</taxon>
    </lineage>
</organism>
<dbReference type="EMBL" id="MT144030">
    <property type="protein sequence ID" value="QJA47066.1"/>
    <property type="molecule type" value="Genomic_DNA"/>
</dbReference>
<dbReference type="InterPro" id="IPR027417">
    <property type="entry name" value="P-loop_NTPase"/>
</dbReference>